<name>A0AAX1N1W2_9BACT</name>
<sequence>MHRITLKILSTFVLFFSITACGFKTSDKINAPEVNKQIKERKIKRFKENEIADQAFRIGSQLSDSIFSINCGTLPVELLKIDQKEFINKVWVDCSTPKEDIPKQVWEAYAYSKNQKLELKDNIQRIKDDNERVTAYLFSSPKIVNDSLKVLQIELNHKALVLSLY</sequence>
<evidence type="ECO:0000313" key="3">
    <source>
        <dbReference type="Proteomes" id="UP000678679"/>
    </source>
</evidence>
<evidence type="ECO:0000256" key="1">
    <source>
        <dbReference type="SAM" id="SignalP"/>
    </source>
</evidence>
<proteinExistence type="predicted"/>
<dbReference type="EMBL" id="CP076132">
    <property type="protein sequence ID" value="QWG01494.1"/>
    <property type="molecule type" value="Genomic_DNA"/>
</dbReference>
<dbReference type="KEGG" id="fya:KMW28_17790"/>
<dbReference type="Proteomes" id="UP000678679">
    <property type="component" value="Chromosome 1"/>
</dbReference>
<gene>
    <name evidence="2" type="ORF">KMW28_17790</name>
</gene>
<reference evidence="2 3" key="1">
    <citation type="submission" date="2021-05" db="EMBL/GenBank/DDBJ databases">
        <title>Comparative genomic studies on the polysaccharide-degrading batcterial strains of the Flammeovirga genus.</title>
        <authorList>
            <person name="Zewei F."/>
            <person name="Zheng Z."/>
            <person name="Yu L."/>
            <person name="Ruyue G."/>
            <person name="Yanhong M."/>
            <person name="Yuanyuan C."/>
            <person name="Jingyan G."/>
            <person name="Wenjun H."/>
        </authorList>
    </citation>
    <scope>NUCLEOTIDE SEQUENCE [LARGE SCALE GENOMIC DNA]</scope>
    <source>
        <strain evidence="2 3">NBRC:100898</strain>
    </source>
</reference>
<protein>
    <recommendedName>
        <fullName evidence="4">Lipoprotein</fullName>
    </recommendedName>
</protein>
<feature type="signal peptide" evidence="1">
    <location>
        <begin position="1"/>
        <end position="22"/>
    </location>
</feature>
<organism evidence="2 3">
    <name type="scientific">Flammeovirga yaeyamensis</name>
    <dbReference type="NCBI Taxonomy" id="367791"/>
    <lineage>
        <taxon>Bacteria</taxon>
        <taxon>Pseudomonadati</taxon>
        <taxon>Bacteroidota</taxon>
        <taxon>Cytophagia</taxon>
        <taxon>Cytophagales</taxon>
        <taxon>Flammeovirgaceae</taxon>
        <taxon>Flammeovirga</taxon>
    </lineage>
</organism>
<evidence type="ECO:0000313" key="2">
    <source>
        <dbReference type="EMBL" id="QWG01494.1"/>
    </source>
</evidence>
<feature type="chain" id="PRO_5043376454" description="Lipoprotein" evidence="1">
    <location>
        <begin position="23"/>
        <end position="165"/>
    </location>
</feature>
<keyword evidence="3" id="KW-1185">Reference proteome</keyword>
<dbReference type="AlphaFoldDB" id="A0AAX1N1W2"/>
<evidence type="ECO:0008006" key="4">
    <source>
        <dbReference type="Google" id="ProtNLM"/>
    </source>
</evidence>
<dbReference type="PROSITE" id="PS51257">
    <property type="entry name" value="PROKAR_LIPOPROTEIN"/>
    <property type="match status" value="1"/>
</dbReference>
<dbReference type="RefSeq" id="WP_066212270.1">
    <property type="nucleotide sequence ID" value="NZ_CP076132.1"/>
</dbReference>
<accession>A0AAX1N1W2</accession>
<keyword evidence="1" id="KW-0732">Signal</keyword>